<keyword evidence="2" id="KW-0227">DNA damage</keyword>
<comment type="caution">
    <text evidence="5">The sequence shown here is derived from an EMBL/GenBank/DDBJ whole genome shotgun (WGS) entry which is preliminary data.</text>
</comment>
<dbReference type="GO" id="GO:0034974">
    <property type="term" value="C:Swi5-Swi2 complex"/>
    <property type="evidence" value="ECO:0007669"/>
    <property type="project" value="TreeGrafter"/>
</dbReference>
<dbReference type="InterPro" id="IPR010760">
    <property type="entry name" value="DNA-repair_Swi5"/>
</dbReference>
<sequence>MQNNNNNNIGLSLEKKNYHNKSKIINIDYDDSVEDDNSNSKKENIYWLNYDIENIEKELQELQDQENQVIKDLEPFKKQIKELEEIEKRNLDKVHTYNEIKDATQNQIGKLAEYEGVTIIQMTKKLGIILNSDEK</sequence>
<proteinExistence type="inferred from homology"/>
<keyword evidence="3" id="KW-0234">DNA repair</keyword>
<dbReference type="GO" id="GO:0032798">
    <property type="term" value="C:Swi5-Sfr1 complex"/>
    <property type="evidence" value="ECO:0007669"/>
    <property type="project" value="TreeGrafter"/>
</dbReference>
<evidence type="ECO:0000313" key="5">
    <source>
        <dbReference type="EMBL" id="KAK5581868.1"/>
    </source>
</evidence>
<accession>A0AAN7UHG2</accession>
<dbReference type="FunFam" id="1.20.5.170:FF:000157">
    <property type="entry name" value="DNA repair protein Swi5/Sae3"/>
    <property type="match status" value="1"/>
</dbReference>
<organism evidence="5 6">
    <name type="scientific">Dictyostelium firmibasis</name>
    <dbReference type="NCBI Taxonomy" id="79012"/>
    <lineage>
        <taxon>Eukaryota</taxon>
        <taxon>Amoebozoa</taxon>
        <taxon>Evosea</taxon>
        <taxon>Eumycetozoa</taxon>
        <taxon>Dictyostelia</taxon>
        <taxon>Dictyosteliales</taxon>
        <taxon>Dictyosteliaceae</taxon>
        <taxon>Dictyostelium</taxon>
    </lineage>
</organism>
<dbReference type="Gene3D" id="1.20.5.170">
    <property type="match status" value="1"/>
</dbReference>
<reference evidence="5 6" key="1">
    <citation type="submission" date="2023-11" db="EMBL/GenBank/DDBJ databases">
        <title>Dfirmibasis_genome.</title>
        <authorList>
            <person name="Edelbroek B."/>
            <person name="Kjellin J."/>
            <person name="Jerlstrom-Hultqvist J."/>
            <person name="Soderbom F."/>
        </authorList>
    </citation>
    <scope>NUCLEOTIDE SEQUENCE [LARGE SCALE GENOMIC DNA]</scope>
    <source>
        <strain evidence="5 6">TNS-C-14</strain>
    </source>
</reference>
<evidence type="ECO:0000256" key="4">
    <source>
        <dbReference type="SAM" id="Coils"/>
    </source>
</evidence>
<dbReference type="AlphaFoldDB" id="A0AAN7UHG2"/>
<dbReference type="PANTHER" id="PTHR28529:SF2">
    <property type="entry name" value="DNA REPAIR PROTEIN SWI5 HOMOLOG"/>
    <property type="match status" value="1"/>
</dbReference>
<protein>
    <submittedName>
        <fullName evidence="5">Uncharacterized protein</fullName>
    </submittedName>
</protein>
<name>A0AAN7UHG2_9MYCE</name>
<evidence type="ECO:0000313" key="6">
    <source>
        <dbReference type="Proteomes" id="UP001344447"/>
    </source>
</evidence>
<feature type="coiled-coil region" evidence="4">
    <location>
        <begin position="45"/>
        <end position="72"/>
    </location>
</feature>
<keyword evidence="4" id="KW-0175">Coiled coil</keyword>
<dbReference type="EMBL" id="JAVFKY010000001">
    <property type="protein sequence ID" value="KAK5581868.1"/>
    <property type="molecule type" value="Genomic_DNA"/>
</dbReference>
<evidence type="ECO:0000256" key="3">
    <source>
        <dbReference type="ARBA" id="ARBA00023204"/>
    </source>
</evidence>
<dbReference type="GO" id="GO:0000724">
    <property type="term" value="P:double-strand break repair via homologous recombination"/>
    <property type="evidence" value="ECO:0007669"/>
    <property type="project" value="TreeGrafter"/>
</dbReference>
<dbReference type="Pfam" id="PF07061">
    <property type="entry name" value="Swi5"/>
    <property type="match status" value="1"/>
</dbReference>
<keyword evidence="6" id="KW-1185">Reference proteome</keyword>
<comment type="similarity">
    <text evidence="1">Belongs to the SWI5/SAE3 family.</text>
</comment>
<dbReference type="Proteomes" id="UP001344447">
    <property type="component" value="Unassembled WGS sequence"/>
</dbReference>
<dbReference type="PANTHER" id="PTHR28529">
    <property type="entry name" value="DNA REPAIR PROTEIN SWI5 HOMOLOG"/>
    <property type="match status" value="1"/>
</dbReference>
<evidence type="ECO:0000256" key="2">
    <source>
        <dbReference type="ARBA" id="ARBA00022763"/>
    </source>
</evidence>
<gene>
    <name evidence="5" type="ORF">RB653_003448</name>
</gene>
<evidence type="ECO:0000256" key="1">
    <source>
        <dbReference type="ARBA" id="ARBA00008060"/>
    </source>
</evidence>